<name>A0A8S4QDQ2_9NEOP</name>
<keyword evidence="2" id="KW-1185">Reference proteome</keyword>
<comment type="caution">
    <text evidence="1">The sequence shown here is derived from an EMBL/GenBank/DDBJ whole genome shotgun (WGS) entry which is preliminary data.</text>
</comment>
<dbReference type="AlphaFoldDB" id="A0A8S4QDQ2"/>
<sequence>MSYAHVSLQPVIVKSTALESERGRLLYPTSAQRLNSMLDRQEQGMFDHQQPM</sequence>
<evidence type="ECO:0000313" key="2">
    <source>
        <dbReference type="Proteomes" id="UP000838756"/>
    </source>
</evidence>
<feature type="non-terminal residue" evidence="1">
    <location>
        <position position="1"/>
    </location>
</feature>
<protein>
    <submittedName>
        <fullName evidence="1">Jg3213 protein</fullName>
    </submittedName>
</protein>
<organism evidence="1 2">
    <name type="scientific">Pararge aegeria aegeria</name>
    <dbReference type="NCBI Taxonomy" id="348720"/>
    <lineage>
        <taxon>Eukaryota</taxon>
        <taxon>Metazoa</taxon>
        <taxon>Ecdysozoa</taxon>
        <taxon>Arthropoda</taxon>
        <taxon>Hexapoda</taxon>
        <taxon>Insecta</taxon>
        <taxon>Pterygota</taxon>
        <taxon>Neoptera</taxon>
        <taxon>Endopterygota</taxon>
        <taxon>Lepidoptera</taxon>
        <taxon>Glossata</taxon>
        <taxon>Ditrysia</taxon>
        <taxon>Papilionoidea</taxon>
        <taxon>Nymphalidae</taxon>
        <taxon>Satyrinae</taxon>
        <taxon>Satyrini</taxon>
        <taxon>Parargina</taxon>
        <taxon>Pararge</taxon>
    </lineage>
</organism>
<evidence type="ECO:0000313" key="1">
    <source>
        <dbReference type="EMBL" id="CAH2207776.1"/>
    </source>
</evidence>
<gene>
    <name evidence="1" type="primary">jg3213</name>
    <name evidence="1" type="ORF">PAEG_LOCUS396</name>
</gene>
<reference evidence="1" key="1">
    <citation type="submission" date="2022-03" db="EMBL/GenBank/DDBJ databases">
        <authorList>
            <person name="Lindestad O."/>
        </authorList>
    </citation>
    <scope>NUCLEOTIDE SEQUENCE</scope>
</reference>
<accession>A0A8S4QDQ2</accession>
<dbReference type="Proteomes" id="UP000838756">
    <property type="component" value="Unassembled WGS sequence"/>
</dbReference>
<dbReference type="EMBL" id="CAKXAJ010001258">
    <property type="protein sequence ID" value="CAH2207776.1"/>
    <property type="molecule type" value="Genomic_DNA"/>
</dbReference>
<proteinExistence type="predicted"/>